<dbReference type="Pfam" id="PF13862">
    <property type="entry name" value="BCCIP"/>
    <property type="match status" value="1"/>
</dbReference>
<feature type="region of interest" description="Disordered" evidence="3">
    <location>
        <begin position="1"/>
        <end position="38"/>
    </location>
</feature>
<dbReference type="EnsemblMetazoa" id="XM_014386091.2">
    <property type="protein sequence ID" value="XP_014241577.1"/>
    <property type="gene ID" value="LOC106662205"/>
</dbReference>
<evidence type="ECO:0000313" key="5">
    <source>
        <dbReference type="Proteomes" id="UP000494040"/>
    </source>
</evidence>
<protein>
    <recommendedName>
        <fullName evidence="2">Protein BCCIP homolog</fullName>
    </recommendedName>
</protein>
<keyword evidence="5" id="KW-1185">Reference proteome</keyword>
<name>A0A8I6RFZ4_CIMLE</name>
<dbReference type="OrthoDB" id="27543at2759"/>
<feature type="compositionally biased region" description="Acidic residues" evidence="3">
    <location>
        <begin position="15"/>
        <end position="38"/>
    </location>
</feature>
<sequence>MSAPPKKQTLGYEESGSDSDEDQSENEEGMEYTGDEEIQVDFEGRSPTDSDYHGIKQLLAQLFLKAHLNLSELTDIIIGQSNIGSVVKQSGAGEINEDDDDDDDDDLMGVFAVTSAVSLSSKKKVEVVQQLRSLLVELSSSHATEECKTFIKTAIEDADAPLGLIINERFINIPPQLAVPILQNLSNELKKAVEKKEPYNFSHLIFICKLYKDEERKGKRKKMQDDVIWSNPEEEIIDQMADYKFEFCVKDEVDSGLSGNWLSGDDTMIPYRRVLIIEANKFDSVIEQIKIAVQR</sequence>
<evidence type="ECO:0000313" key="4">
    <source>
        <dbReference type="EnsemblMetazoa" id="XP_014241577.1"/>
    </source>
</evidence>
<reference evidence="4" key="1">
    <citation type="submission" date="2022-01" db="UniProtKB">
        <authorList>
            <consortium name="EnsemblMetazoa"/>
        </authorList>
    </citation>
    <scope>IDENTIFICATION</scope>
</reference>
<dbReference type="AlphaFoldDB" id="A0A8I6RFZ4"/>
<dbReference type="InterPro" id="IPR025602">
    <property type="entry name" value="BCP1_family"/>
</dbReference>
<organism evidence="4 5">
    <name type="scientific">Cimex lectularius</name>
    <name type="common">Bed bug</name>
    <name type="synonym">Acanthia lectularia</name>
    <dbReference type="NCBI Taxonomy" id="79782"/>
    <lineage>
        <taxon>Eukaryota</taxon>
        <taxon>Metazoa</taxon>
        <taxon>Ecdysozoa</taxon>
        <taxon>Arthropoda</taxon>
        <taxon>Hexapoda</taxon>
        <taxon>Insecta</taxon>
        <taxon>Pterygota</taxon>
        <taxon>Neoptera</taxon>
        <taxon>Paraneoptera</taxon>
        <taxon>Hemiptera</taxon>
        <taxon>Heteroptera</taxon>
        <taxon>Panheteroptera</taxon>
        <taxon>Cimicomorpha</taxon>
        <taxon>Cimicidae</taxon>
        <taxon>Cimex</taxon>
    </lineage>
</organism>
<dbReference type="Proteomes" id="UP000494040">
    <property type="component" value="Unassembled WGS sequence"/>
</dbReference>
<dbReference type="PANTHER" id="PTHR13261">
    <property type="entry name" value="BRCA2 AND CDKN1A INTERACTING PROTEIN"/>
    <property type="match status" value="1"/>
</dbReference>
<comment type="similarity">
    <text evidence="1 2">Belongs to the BCP1 family.</text>
</comment>
<dbReference type="GeneID" id="106662205"/>
<dbReference type="GO" id="GO:0005634">
    <property type="term" value="C:nucleus"/>
    <property type="evidence" value="ECO:0007669"/>
    <property type="project" value="TreeGrafter"/>
</dbReference>
<accession>A0A8I6RFZ4</accession>
<dbReference type="KEGG" id="clec:106662205"/>
<proteinExistence type="inferred from homology"/>
<dbReference type="RefSeq" id="XP_014241577.1">
    <property type="nucleotide sequence ID" value="XM_014386091.2"/>
</dbReference>
<evidence type="ECO:0000256" key="1">
    <source>
        <dbReference type="ARBA" id="ARBA00006781"/>
    </source>
</evidence>
<dbReference type="OMA" id="VKFYRKE"/>
<evidence type="ECO:0000256" key="2">
    <source>
        <dbReference type="PIRNR" id="PIRNR028983"/>
    </source>
</evidence>
<dbReference type="PIRSF" id="PIRSF028983">
    <property type="entry name" value="BCP1"/>
    <property type="match status" value="1"/>
</dbReference>
<dbReference type="PANTHER" id="PTHR13261:SF0">
    <property type="entry name" value="BRCA2 AND CDKN1A-INTERACTING PROTEIN"/>
    <property type="match status" value="1"/>
</dbReference>
<evidence type="ECO:0000256" key="3">
    <source>
        <dbReference type="SAM" id="MobiDB-lite"/>
    </source>
</evidence>